<dbReference type="InterPro" id="IPR011835">
    <property type="entry name" value="GS/SS"/>
</dbReference>
<dbReference type="GO" id="GO:0009011">
    <property type="term" value="F:alpha-1,4-glucan glucosyltransferase (ADP-glucose donor) activity"/>
    <property type="evidence" value="ECO:0007669"/>
    <property type="project" value="UniProtKB-UniRule"/>
</dbReference>
<dbReference type="CDD" id="cd03791">
    <property type="entry name" value="GT5_Glycogen_synthase_DULL1-like"/>
    <property type="match status" value="1"/>
</dbReference>
<dbReference type="Proteomes" id="UP000602076">
    <property type="component" value="Unassembled WGS sequence"/>
</dbReference>
<dbReference type="SUPFAM" id="SSF53756">
    <property type="entry name" value="UDP-Glycosyltransferase/glycogen phosphorylase"/>
    <property type="match status" value="1"/>
</dbReference>
<dbReference type="PANTHER" id="PTHR45825">
    <property type="entry name" value="GRANULE-BOUND STARCH SYNTHASE 1, CHLOROPLASTIC/AMYLOPLASTIC"/>
    <property type="match status" value="1"/>
</dbReference>
<name>A0A927HBF1_9BACI</name>
<dbReference type="InterPro" id="IPR001296">
    <property type="entry name" value="Glyco_trans_1"/>
</dbReference>
<evidence type="ECO:0000256" key="3">
    <source>
        <dbReference type="ARBA" id="ARBA00010281"/>
    </source>
</evidence>
<dbReference type="GO" id="GO:0004373">
    <property type="term" value="F:alpha-1,4-glucan glucosyltransferase (UDP-glucose donor) activity"/>
    <property type="evidence" value="ECO:0007669"/>
    <property type="project" value="InterPro"/>
</dbReference>
<dbReference type="Gene3D" id="3.40.50.2000">
    <property type="entry name" value="Glycogen Phosphorylase B"/>
    <property type="match status" value="2"/>
</dbReference>
<evidence type="ECO:0000256" key="6">
    <source>
        <dbReference type="ARBA" id="ARBA00023056"/>
    </source>
</evidence>
<accession>A0A927HBF1</accession>
<dbReference type="EMBL" id="JACXSI010000024">
    <property type="protein sequence ID" value="MBD3108924.1"/>
    <property type="molecule type" value="Genomic_DNA"/>
</dbReference>
<dbReference type="Pfam" id="PF00534">
    <property type="entry name" value="Glycos_transf_1"/>
    <property type="match status" value="1"/>
</dbReference>
<organism evidence="10 11">
    <name type="scientific">Peribacillus faecalis</name>
    <dbReference type="NCBI Taxonomy" id="2772559"/>
    <lineage>
        <taxon>Bacteria</taxon>
        <taxon>Bacillati</taxon>
        <taxon>Bacillota</taxon>
        <taxon>Bacilli</taxon>
        <taxon>Bacillales</taxon>
        <taxon>Bacillaceae</taxon>
        <taxon>Peribacillus</taxon>
    </lineage>
</organism>
<evidence type="ECO:0000256" key="5">
    <source>
        <dbReference type="ARBA" id="ARBA00022679"/>
    </source>
</evidence>
<comment type="similarity">
    <text evidence="3 7">Belongs to the glycosyltransferase 1 family. Bacterial/plant glycogen synthase subfamily.</text>
</comment>
<dbReference type="Pfam" id="PF08323">
    <property type="entry name" value="Glyco_transf_5"/>
    <property type="match status" value="1"/>
</dbReference>
<keyword evidence="11" id="KW-1185">Reference proteome</keyword>
<keyword evidence="4 7" id="KW-0328">Glycosyltransferase</keyword>
<comment type="caution">
    <text evidence="7">Lacks conserved residue(s) required for the propagation of feature annotation.</text>
</comment>
<dbReference type="EC" id="2.4.1.21" evidence="7"/>
<dbReference type="PANTHER" id="PTHR45825:SF11">
    <property type="entry name" value="ALPHA AMYLASE DOMAIN-CONTAINING PROTEIN"/>
    <property type="match status" value="1"/>
</dbReference>
<evidence type="ECO:0000313" key="11">
    <source>
        <dbReference type="Proteomes" id="UP000602076"/>
    </source>
</evidence>
<comment type="caution">
    <text evidence="10">The sequence shown here is derived from an EMBL/GenBank/DDBJ whole genome shotgun (WGS) entry which is preliminary data.</text>
</comment>
<dbReference type="InterPro" id="IPR013534">
    <property type="entry name" value="Starch_synth_cat_dom"/>
</dbReference>
<protein>
    <recommendedName>
        <fullName evidence="7">Glycogen synthase</fullName>
        <ecNumber evidence="7">2.4.1.21</ecNumber>
    </recommendedName>
    <alternativeName>
        <fullName evidence="7">Starch [bacterial glycogen] synthase</fullName>
    </alternativeName>
</protein>
<dbReference type="NCBIfam" id="NF001898">
    <property type="entry name" value="PRK00654.1-1"/>
    <property type="match status" value="1"/>
</dbReference>
<keyword evidence="5 7" id="KW-0808">Transferase</keyword>
<feature type="domain" description="Glycosyl transferase family 1" evidence="8">
    <location>
        <begin position="348"/>
        <end position="503"/>
    </location>
</feature>
<evidence type="ECO:0000259" key="9">
    <source>
        <dbReference type="Pfam" id="PF08323"/>
    </source>
</evidence>
<evidence type="ECO:0000259" key="8">
    <source>
        <dbReference type="Pfam" id="PF00534"/>
    </source>
</evidence>
<comment type="function">
    <text evidence="2 7">Synthesizes alpha-1,4-glucan chains using ADP-glucose.</text>
</comment>
<gene>
    <name evidence="7 10" type="primary">glgA</name>
    <name evidence="10" type="ORF">IEO70_11180</name>
</gene>
<evidence type="ECO:0000256" key="7">
    <source>
        <dbReference type="HAMAP-Rule" id="MF_00484"/>
    </source>
</evidence>
<evidence type="ECO:0000256" key="1">
    <source>
        <dbReference type="ARBA" id="ARBA00001478"/>
    </source>
</evidence>
<comment type="catalytic activity">
    <reaction evidence="1 7">
        <text>[(1-&gt;4)-alpha-D-glucosyl](n) + ADP-alpha-D-glucose = [(1-&gt;4)-alpha-D-glucosyl](n+1) + ADP + H(+)</text>
        <dbReference type="Rhea" id="RHEA:18189"/>
        <dbReference type="Rhea" id="RHEA-COMP:9584"/>
        <dbReference type="Rhea" id="RHEA-COMP:9587"/>
        <dbReference type="ChEBI" id="CHEBI:15378"/>
        <dbReference type="ChEBI" id="CHEBI:15444"/>
        <dbReference type="ChEBI" id="CHEBI:57498"/>
        <dbReference type="ChEBI" id="CHEBI:456216"/>
        <dbReference type="EC" id="2.4.1.21"/>
    </reaction>
</comment>
<dbReference type="HAMAP" id="MF_00484">
    <property type="entry name" value="Glycogen_synth"/>
    <property type="match status" value="1"/>
</dbReference>
<dbReference type="NCBIfam" id="TIGR02095">
    <property type="entry name" value="glgA"/>
    <property type="match status" value="1"/>
</dbReference>
<reference evidence="10" key="1">
    <citation type="submission" date="2020-09" db="EMBL/GenBank/DDBJ databases">
        <title>Bacillus faecalis sp. nov., a moderately halophilic bacterium isolated from cow faeces.</title>
        <authorList>
            <person name="Jiang L."/>
            <person name="Lee J."/>
        </authorList>
    </citation>
    <scope>NUCLEOTIDE SEQUENCE</scope>
    <source>
        <strain evidence="10">AGMB 02131</strain>
    </source>
</reference>
<feature type="domain" description="Starch synthase catalytic" evidence="9">
    <location>
        <begin position="64"/>
        <end position="295"/>
    </location>
</feature>
<evidence type="ECO:0000313" key="10">
    <source>
        <dbReference type="EMBL" id="MBD3108924.1"/>
    </source>
</evidence>
<evidence type="ECO:0000256" key="2">
    <source>
        <dbReference type="ARBA" id="ARBA00002764"/>
    </source>
</evidence>
<keyword evidence="6 7" id="KW-0320">Glycogen biosynthesis</keyword>
<proteinExistence type="inferred from homology"/>
<comment type="pathway">
    <text evidence="7">Glycan biosynthesis; glycogen biosynthesis.</text>
</comment>
<dbReference type="GO" id="GO:0005978">
    <property type="term" value="P:glycogen biosynthetic process"/>
    <property type="evidence" value="ECO:0007669"/>
    <property type="project" value="UniProtKB-UniRule"/>
</dbReference>
<sequence>MNKNKNAVVKKWEKLEEDKVTASKIEEKAAEKEVLVAKEQVSAAVAVLDKEQDTPAVEEKKKLQVLIAASEGMPFVATGGLGEVVGSLPKAIMKENSEHFDVRVVLPMYESISWEERQQMEFICHFDVGLGWRKQYCGLFRTEKNGVTYYFIDNEYYFKRSNAYGYFDDGERFAFFSKAVLDSIYFMDFEPEIIHSHDWQTALIPVYLHYHYHHLNAKSIFTIHNIEYQGKYGFDVVEDVMGLSPHARELLEYHGCVNLMKAAIECSHQVNTVSPTYARELRDNYYAKGLAQIIQKNEFKMRGILNGIDVESYNPETDAALFANYSKDATENKKINKAELQRLVNLPVEEDVPVIALITRLVTHKGLDLVTKIMDQLLNERVQIVVLGIGERQYEDYFNWLQSQYQGKVAAMLCFNSDLARKVYAGADFFLMPSKSEPCGLAQMIASRYGTVPIVRQTGGLHDTIHDCSNGEGNGFTFENYNTHELLNAIHRGLHLYYNREQWNLLVEWIMSLDFSWEKSAREYEKLYAEVACVQVPY</sequence>
<dbReference type="AlphaFoldDB" id="A0A927HBF1"/>
<evidence type="ECO:0000256" key="4">
    <source>
        <dbReference type="ARBA" id="ARBA00022676"/>
    </source>
</evidence>